<reference evidence="6 7" key="1">
    <citation type="journal article" date="2011" name="Int. J. Syst. Evol. Microbiol.">
        <title>Zhongshania antarctica gen. nov., sp. nov. and Zhongshania guokunii sp. nov., gammaproteobacteria respectively isolated from coastal attached (fast) ice and surface seawater of the Antarctic.</title>
        <authorList>
            <person name="Li H.J."/>
            <person name="Zhang X.Y."/>
            <person name="Chen C.X."/>
            <person name="Zhang Y.J."/>
            <person name="Gao Z.M."/>
            <person name="Yu Y."/>
            <person name="Chen X.L."/>
            <person name="Chen B."/>
            <person name="Zhang Y.Z."/>
        </authorList>
    </citation>
    <scope>NUCLEOTIDE SEQUENCE [LARGE SCALE GENOMIC DNA]</scope>
    <source>
        <strain evidence="6 7">R06B22</strain>
    </source>
</reference>
<dbReference type="Gene3D" id="1.10.357.10">
    <property type="entry name" value="Tetracycline Repressor, domain 2"/>
    <property type="match status" value="1"/>
</dbReference>
<comment type="caution">
    <text evidence="6">The sequence shown here is derived from an EMBL/GenBank/DDBJ whole genome shotgun (WGS) entry which is preliminary data.</text>
</comment>
<proteinExistence type="predicted"/>
<evidence type="ECO:0000313" key="7">
    <source>
        <dbReference type="Proteomes" id="UP001557484"/>
    </source>
</evidence>
<gene>
    <name evidence="6" type="ORF">AB4875_15410</name>
</gene>
<dbReference type="RefSeq" id="WP_368376945.1">
    <property type="nucleotide sequence ID" value="NZ_JBFRYB010000001.1"/>
</dbReference>
<sequence>MARPRVREKLLDAAYRLLQSDGISALTTRHIASCAGTTEASVFNNFGDKAGLLYALIGERLPEVQAVKEAIDADLKADMKSWLQSVYEAAELFYIAIIPLTAPLWGRSEVANNDAAKQHPLHGLLAARLLEFQREGVLCPESDAGVLATIVLGASLHNGFNLVAQDRVALNSRIGDRSGRLVGSLLPLFMTSTK</sequence>
<dbReference type="PANTHER" id="PTHR30055:SF234">
    <property type="entry name" value="HTH-TYPE TRANSCRIPTIONAL REGULATOR BETI"/>
    <property type="match status" value="1"/>
</dbReference>
<keyword evidence="2 4" id="KW-0238">DNA-binding</keyword>
<evidence type="ECO:0000256" key="2">
    <source>
        <dbReference type="ARBA" id="ARBA00023125"/>
    </source>
</evidence>
<name>A0ABV3U0F4_9GAMM</name>
<keyword evidence="3" id="KW-0804">Transcription</keyword>
<evidence type="ECO:0000259" key="5">
    <source>
        <dbReference type="PROSITE" id="PS50977"/>
    </source>
</evidence>
<keyword evidence="7" id="KW-1185">Reference proteome</keyword>
<dbReference type="EMBL" id="JBFRYB010000001">
    <property type="protein sequence ID" value="MEX1666882.1"/>
    <property type="molecule type" value="Genomic_DNA"/>
</dbReference>
<evidence type="ECO:0000256" key="4">
    <source>
        <dbReference type="PROSITE-ProRule" id="PRU00335"/>
    </source>
</evidence>
<feature type="DNA-binding region" description="H-T-H motif" evidence="4">
    <location>
        <begin position="27"/>
        <end position="46"/>
    </location>
</feature>
<dbReference type="InterPro" id="IPR009057">
    <property type="entry name" value="Homeodomain-like_sf"/>
</dbReference>
<organism evidence="6 7">
    <name type="scientific">Zhongshania arctica</name>
    <dbReference type="NCBI Taxonomy" id="3238302"/>
    <lineage>
        <taxon>Bacteria</taxon>
        <taxon>Pseudomonadati</taxon>
        <taxon>Pseudomonadota</taxon>
        <taxon>Gammaproteobacteria</taxon>
        <taxon>Cellvibrionales</taxon>
        <taxon>Spongiibacteraceae</taxon>
        <taxon>Zhongshania</taxon>
    </lineage>
</organism>
<evidence type="ECO:0000313" key="6">
    <source>
        <dbReference type="EMBL" id="MEX1666882.1"/>
    </source>
</evidence>
<protein>
    <submittedName>
        <fullName evidence="6">TetR/AcrR family transcriptional regulator</fullName>
    </submittedName>
</protein>
<keyword evidence="1" id="KW-0805">Transcription regulation</keyword>
<dbReference type="InterPro" id="IPR001647">
    <property type="entry name" value="HTH_TetR"/>
</dbReference>
<dbReference type="PROSITE" id="PS50977">
    <property type="entry name" value="HTH_TETR_2"/>
    <property type="match status" value="1"/>
</dbReference>
<feature type="domain" description="HTH tetR-type" evidence="5">
    <location>
        <begin position="4"/>
        <end position="64"/>
    </location>
</feature>
<dbReference type="SUPFAM" id="SSF46689">
    <property type="entry name" value="Homeodomain-like"/>
    <property type="match status" value="1"/>
</dbReference>
<evidence type="ECO:0000256" key="1">
    <source>
        <dbReference type="ARBA" id="ARBA00023015"/>
    </source>
</evidence>
<dbReference type="PANTHER" id="PTHR30055">
    <property type="entry name" value="HTH-TYPE TRANSCRIPTIONAL REGULATOR RUTR"/>
    <property type="match status" value="1"/>
</dbReference>
<dbReference type="PRINTS" id="PR00455">
    <property type="entry name" value="HTHTETR"/>
</dbReference>
<dbReference type="Pfam" id="PF00440">
    <property type="entry name" value="TetR_N"/>
    <property type="match status" value="1"/>
</dbReference>
<evidence type="ECO:0000256" key="3">
    <source>
        <dbReference type="ARBA" id="ARBA00023163"/>
    </source>
</evidence>
<dbReference type="InterPro" id="IPR050109">
    <property type="entry name" value="HTH-type_TetR-like_transc_reg"/>
</dbReference>
<dbReference type="Proteomes" id="UP001557484">
    <property type="component" value="Unassembled WGS sequence"/>
</dbReference>
<accession>A0ABV3U0F4</accession>